<sequence length="552" mass="59022">MMFNRPRPLDASSRLWRLDEPQADTTADGPLVLIRSAIALAYRHRVSLIACTLLGLSFAAIYARSLPPTYTSTATLLLEPRQSTVSGQESIQQGFDLNRADSELQTIRSERLLSSVFESLGLKDSPELGPNQPGMIERLFSTWRASDASSQAGLLKGSRDVVSGNPNLVDEAERAAFLNFAKRLNARRVGQSFVIEVEYASSDPTLPSRVANGVVSGYIFQAIAFKEQMARAGTEALQSRLDSLSTQMDAARSAMHEGSLPSIPTPDADARVIGAALPPLAPSAPRKTLITALGGVLGLLGGFGLVAFRMALDRRVRDARDLARDSGLACLGSIPVAPDSSGVPWNVGSRYVGFVSAIHDLRTSVEIACTSLRNDNSIAIAVVSWSPGAGVTMISSSLAQLMSRSGRYVTLFQNPSDTDITAQAEVYTSSTASLADAAFAGLPLEHISFHQVDGVAVLPIHSRDTNANLFTDFRNPRVQRILEATRLKGDVILDLPPLHGSMDAMALAAYADAVIVVAKAGETTIEEVTEAVQLLRRSGANVVGTVLNKVRR</sequence>
<dbReference type="InterPro" id="IPR050445">
    <property type="entry name" value="Bact_polysacc_biosynth/exp"/>
</dbReference>
<dbReference type="InterPro" id="IPR003856">
    <property type="entry name" value="LPS_length_determ_N"/>
</dbReference>
<feature type="domain" description="Polysaccharide chain length determinant N-terminal" evidence="7">
    <location>
        <begin position="43"/>
        <end position="119"/>
    </location>
</feature>
<dbReference type="GO" id="GO:0005886">
    <property type="term" value="C:plasma membrane"/>
    <property type="evidence" value="ECO:0007669"/>
    <property type="project" value="UniProtKB-SubCell"/>
</dbReference>
<evidence type="ECO:0000256" key="3">
    <source>
        <dbReference type="ARBA" id="ARBA00022692"/>
    </source>
</evidence>
<comment type="caution">
    <text evidence="8">The sequence shown here is derived from an EMBL/GenBank/DDBJ whole genome shotgun (WGS) entry which is preliminary data.</text>
</comment>
<dbReference type="OrthoDB" id="8404680at2"/>
<dbReference type="AlphaFoldDB" id="A0A370KH48"/>
<protein>
    <submittedName>
        <fullName evidence="8">Exopolysaccharide biosynthesis protein</fullName>
    </submittedName>
</protein>
<dbReference type="SUPFAM" id="SSF52540">
    <property type="entry name" value="P-loop containing nucleoside triphosphate hydrolases"/>
    <property type="match status" value="1"/>
</dbReference>
<keyword evidence="3 6" id="KW-0812">Transmembrane</keyword>
<evidence type="ECO:0000256" key="6">
    <source>
        <dbReference type="SAM" id="Phobius"/>
    </source>
</evidence>
<proteinExistence type="predicted"/>
<evidence type="ECO:0000313" key="9">
    <source>
        <dbReference type="Proteomes" id="UP000254939"/>
    </source>
</evidence>
<evidence type="ECO:0000256" key="2">
    <source>
        <dbReference type="ARBA" id="ARBA00022475"/>
    </source>
</evidence>
<dbReference type="Gene3D" id="3.40.50.300">
    <property type="entry name" value="P-loop containing nucleotide triphosphate hydrolases"/>
    <property type="match status" value="1"/>
</dbReference>
<keyword evidence="4 6" id="KW-1133">Transmembrane helix</keyword>
<evidence type="ECO:0000256" key="4">
    <source>
        <dbReference type="ARBA" id="ARBA00022989"/>
    </source>
</evidence>
<keyword evidence="2" id="KW-1003">Cell membrane</keyword>
<organism evidence="8 9">
    <name type="scientific">Rhizobium grahamii</name>
    <dbReference type="NCBI Taxonomy" id="1120045"/>
    <lineage>
        <taxon>Bacteria</taxon>
        <taxon>Pseudomonadati</taxon>
        <taxon>Pseudomonadota</taxon>
        <taxon>Alphaproteobacteria</taxon>
        <taxon>Hyphomicrobiales</taxon>
        <taxon>Rhizobiaceae</taxon>
        <taxon>Rhizobium/Agrobacterium group</taxon>
        <taxon>Rhizobium</taxon>
    </lineage>
</organism>
<evidence type="ECO:0000313" key="8">
    <source>
        <dbReference type="EMBL" id="RDJ03292.1"/>
    </source>
</evidence>
<evidence type="ECO:0000256" key="1">
    <source>
        <dbReference type="ARBA" id="ARBA00004651"/>
    </source>
</evidence>
<name>A0A370KH48_9HYPH</name>
<dbReference type="Pfam" id="PF02706">
    <property type="entry name" value="Wzz"/>
    <property type="match status" value="1"/>
</dbReference>
<dbReference type="Proteomes" id="UP000254939">
    <property type="component" value="Unassembled WGS sequence"/>
</dbReference>
<comment type="subcellular location">
    <subcellularLocation>
        <location evidence="1">Cell membrane</location>
        <topology evidence="1">Multi-pass membrane protein</topology>
    </subcellularLocation>
</comment>
<dbReference type="EMBL" id="NAAC01000043">
    <property type="protein sequence ID" value="RDJ03292.1"/>
    <property type="molecule type" value="Genomic_DNA"/>
</dbReference>
<keyword evidence="5 6" id="KW-0472">Membrane</keyword>
<gene>
    <name evidence="8" type="ORF">B5K06_30320</name>
</gene>
<accession>A0A370KH48</accession>
<evidence type="ECO:0000256" key="5">
    <source>
        <dbReference type="ARBA" id="ARBA00023136"/>
    </source>
</evidence>
<dbReference type="GO" id="GO:0004713">
    <property type="term" value="F:protein tyrosine kinase activity"/>
    <property type="evidence" value="ECO:0007669"/>
    <property type="project" value="TreeGrafter"/>
</dbReference>
<dbReference type="InterPro" id="IPR027417">
    <property type="entry name" value="P-loop_NTPase"/>
</dbReference>
<feature type="transmembrane region" description="Helical" evidence="6">
    <location>
        <begin position="289"/>
        <end position="312"/>
    </location>
</feature>
<dbReference type="PANTHER" id="PTHR32309:SF13">
    <property type="entry name" value="FERRIC ENTEROBACTIN TRANSPORT PROTEIN FEPE"/>
    <property type="match status" value="1"/>
</dbReference>
<reference evidence="8 9" key="1">
    <citation type="submission" date="2017-03" db="EMBL/GenBank/DDBJ databases">
        <title>Genome analysis of Rhizobial strains effectives or ineffectives for nitrogen fixation isolated from bean seeds.</title>
        <authorList>
            <person name="Peralta H."/>
            <person name="Aguilar-Vera A."/>
            <person name="Mora Y."/>
            <person name="Vargas-Lagunas C."/>
            <person name="Girard L."/>
            <person name="Mora J."/>
        </authorList>
    </citation>
    <scope>NUCLEOTIDE SEQUENCE [LARGE SCALE GENOMIC DNA]</scope>
    <source>
        <strain evidence="8 9">CCGM3</strain>
    </source>
</reference>
<dbReference type="PANTHER" id="PTHR32309">
    <property type="entry name" value="TYROSINE-PROTEIN KINASE"/>
    <property type="match status" value="1"/>
</dbReference>
<evidence type="ECO:0000259" key="7">
    <source>
        <dbReference type="Pfam" id="PF02706"/>
    </source>
</evidence>